<evidence type="ECO:0000313" key="2">
    <source>
        <dbReference type="Proteomes" id="UP000182743"/>
    </source>
</evidence>
<dbReference type="AlphaFoldDB" id="A0A1J5JLH9"/>
<organism evidence="1 2">
    <name type="scientific">Neomoorella thermoacetica</name>
    <name type="common">Clostridium thermoaceticum</name>
    <dbReference type="NCBI Taxonomy" id="1525"/>
    <lineage>
        <taxon>Bacteria</taxon>
        <taxon>Bacillati</taxon>
        <taxon>Bacillota</taxon>
        <taxon>Clostridia</taxon>
        <taxon>Neomoorellales</taxon>
        <taxon>Neomoorellaceae</taxon>
        <taxon>Neomoorella</taxon>
    </lineage>
</organism>
<sequence length="91" mass="10584">MSDLPRSGRPPQISSEALAWVIELACRKPLDFGYPYELWTIKLLADYVRQHALEVGSPSLARISKSMVHRILSEQSLRPWTVQYYLERRDP</sequence>
<dbReference type="Proteomes" id="UP000182743">
    <property type="component" value="Unassembled WGS sequence"/>
</dbReference>
<proteinExistence type="predicted"/>
<protein>
    <submittedName>
        <fullName evidence="1">Uncharacterized protein</fullName>
    </submittedName>
</protein>
<gene>
    <name evidence="1" type="ORF">MOOR_28230</name>
</gene>
<evidence type="ECO:0000313" key="1">
    <source>
        <dbReference type="EMBL" id="OIQ07571.1"/>
    </source>
</evidence>
<comment type="caution">
    <text evidence="1">The sequence shown here is derived from an EMBL/GenBank/DDBJ whole genome shotgun (WGS) entry which is preliminary data.</text>
</comment>
<dbReference type="EMBL" id="MIHH01000056">
    <property type="protein sequence ID" value="OIQ07571.1"/>
    <property type="molecule type" value="Genomic_DNA"/>
</dbReference>
<accession>A0A1J5JLH9</accession>
<dbReference type="Pfam" id="PF13565">
    <property type="entry name" value="HTH_32"/>
    <property type="match status" value="1"/>
</dbReference>
<reference evidence="1 2" key="1">
    <citation type="submission" date="2016-08" db="EMBL/GenBank/DDBJ databases">
        <title>Genome-based comparison of Moorella thermoacetic strains.</title>
        <authorList>
            <person name="Poehlein A."/>
            <person name="Bengelsdorf F.R."/>
            <person name="Esser C."/>
            <person name="Duerre P."/>
            <person name="Daniel R."/>
        </authorList>
    </citation>
    <scope>NUCLEOTIDE SEQUENCE [LARGE SCALE GENOMIC DNA]</scope>
    <source>
        <strain evidence="1 2">DSM 11768</strain>
    </source>
</reference>
<name>A0A1J5JLH9_NEOTH</name>